<keyword evidence="2" id="KW-0732">Signal</keyword>
<comment type="similarity">
    <text evidence="1">Belongs to the peptidase C14A family.</text>
</comment>
<dbReference type="EMBL" id="JACADJ010000087">
    <property type="protein sequence ID" value="NWH06575.1"/>
    <property type="molecule type" value="Genomic_DNA"/>
</dbReference>
<dbReference type="InterPro" id="IPR015917">
    <property type="entry name" value="Pept_C14A"/>
</dbReference>
<evidence type="ECO:0000256" key="1">
    <source>
        <dbReference type="ARBA" id="ARBA00010134"/>
    </source>
</evidence>
<feature type="signal peptide" evidence="2">
    <location>
        <begin position="1"/>
        <end position="33"/>
    </location>
</feature>
<protein>
    <submittedName>
        <fullName evidence="4">SUMF1/EgtB/PvdO family nonheme iron enzyme</fullName>
    </submittedName>
</protein>
<dbReference type="SUPFAM" id="SSF56436">
    <property type="entry name" value="C-type lectin-like"/>
    <property type="match status" value="1"/>
</dbReference>
<evidence type="ECO:0000256" key="2">
    <source>
        <dbReference type="SAM" id="SignalP"/>
    </source>
</evidence>
<dbReference type="Gene3D" id="3.40.50.1460">
    <property type="match status" value="1"/>
</dbReference>
<evidence type="ECO:0000259" key="3">
    <source>
        <dbReference type="PROSITE" id="PS50208"/>
    </source>
</evidence>
<evidence type="ECO:0000313" key="4">
    <source>
        <dbReference type="EMBL" id="NWH06575.1"/>
    </source>
</evidence>
<dbReference type="PANTHER" id="PTHR23150:SF19">
    <property type="entry name" value="FORMYLGLYCINE-GENERATING ENZYME"/>
    <property type="match status" value="1"/>
</dbReference>
<dbReference type="InterPro" id="IPR016187">
    <property type="entry name" value="CTDL_fold"/>
</dbReference>
<dbReference type="PROSITE" id="PS50208">
    <property type="entry name" value="CASPASE_P20"/>
    <property type="match status" value="1"/>
</dbReference>
<dbReference type="GO" id="GO:0120147">
    <property type="term" value="F:formylglycine-generating oxidase activity"/>
    <property type="evidence" value="ECO:0007669"/>
    <property type="project" value="TreeGrafter"/>
</dbReference>
<feature type="domain" description="Caspase family p20" evidence="3">
    <location>
        <begin position="44"/>
        <end position="173"/>
    </location>
</feature>
<dbReference type="InterPro" id="IPR029030">
    <property type="entry name" value="Caspase-like_dom_sf"/>
</dbReference>
<comment type="caution">
    <text evidence="4">The sequence shown here is derived from an EMBL/GenBank/DDBJ whole genome shotgun (WGS) entry which is preliminary data.</text>
</comment>
<dbReference type="InterPro" id="IPR042095">
    <property type="entry name" value="SUMF_sf"/>
</dbReference>
<dbReference type="AlphaFoldDB" id="A0A850TAZ1"/>
<evidence type="ECO:0000313" key="5">
    <source>
        <dbReference type="Proteomes" id="UP000553343"/>
    </source>
</evidence>
<proteinExistence type="inferred from homology"/>
<dbReference type="SMART" id="SM00115">
    <property type="entry name" value="CASc"/>
    <property type="match status" value="1"/>
</dbReference>
<feature type="chain" id="PRO_5032350158" evidence="2">
    <location>
        <begin position="34"/>
        <end position="648"/>
    </location>
</feature>
<dbReference type="Proteomes" id="UP000553343">
    <property type="component" value="Unassembled WGS sequence"/>
</dbReference>
<name>A0A850TAZ1_9BACT</name>
<dbReference type="InterPro" id="IPR001309">
    <property type="entry name" value="Pept_C14_p20"/>
</dbReference>
<reference evidence="4 5" key="1">
    <citation type="submission" date="2020-06" db="EMBL/GenBank/DDBJ databases">
        <title>High-quality draft genome of sulfate reducer Desulfobacter latus type strain AcrS2 isolated from marine sediment.</title>
        <authorList>
            <person name="Hoppe M."/>
            <person name="Larsen C.K."/>
            <person name="Marshall I.P.G."/>
            <person name="Schramm A."/>
            <person name="Marietou A.G."/>
        </authorList>
    </citation>
    <scope>NUCLEOTIDE SEQUENCE [LARGE SCALE GENOMIC DNA]</scope>
    <source>
        <strain evidence="4 5">AcRS2</strain>
    </source>
</reference>
<dbReference type="PANTHER" id="PTHR23150">
    <property type="entry name" value="SULFATASE MODIFYING FACTOR 1, 2"/>
    <property type="match status" value="1"/>
</dbReference>
<dbReference type="RefSeq" id="WP_178368030.1">
    <property type="nucleotide sequence ID" value="NZ_JACADJ010000087.1"/>
</dbReference>
<accession>A0A850TAZ1</accession>
<dbReference type="GO" id="GO:0004197">
    <property type="term" value="F:cysteine-type endopeptidase activity"/>
    <property type="evidence" value="ECO:0007669"/>
    <property type="project" value="InterPro"/>
</dbReference>
<sequence>MPMVTKGNRKYIPAVCWTWIIIFSLTVCTGSAAQDDRGIKRINTRRVALVIGNGNYTTSPLRNPANDADDMEKVLKTLKFTVIKGTNLNKREMLNYLSRFSKALRRADVGLFFFGGHGIQFNNRNYLIPVGCTVADETDVEFESLDAGRVIKKMAAAGSRLNIVILDACRNNPFHRSFRSASQGLARMDAPKGTIIAYATSPGSVALDGTGRNGTYTRHLLSAFPVPGLNIQDIFNQAGMGVMAETGDKQIPWTSNTPIPRYFLAGGPGDGNRTPFKEGSITVKPTPPDSRVRILNIPPKYRDGIQLEPGRYHIEVSASGYTRHREWISLEAEQNLVLNIDLVEESVPETVLRPSPGDTWTEPVTGMVFVRVREGCFQMGQTQSEKDYLIKEYGQENYDKYYTDEHPRHQVCLDGFWMARKEVTRDQFALFIRETGYRTDADKKGKAWIYNKETDWTWKEKSGHNWKNPGYSQSGTHPAATVSWNDAKAFIKWLSKKSDQTFALPTEAQWEYAARGGITDMRFWGREDKNACTYANIADKGSNWSNAFPCSDGYKFTAPTGSFRSNPFGLYDMLGNLWEWCEDVYDKKAYSKHAGKNPVITSGASSRVLRGGGWGNDPRVVRAANRYWGVPGSAFSSVGFRVCAPRVR</sequence>
<dbReference type="Pfam" id="PF03781">
    <property type="entry name" value="FGE-sulfatase"/>
    <property type="match status" value="1"/>
</dbReference>
<dbReference type="InterPro" id="IPR051043">
    <property type="entry name" value="Sulfatase_Mod_Factor_Kinase"/>
</dbReference>
<keyword evidence="5" id="KW-1185">Reference proteome</keyword>
<dbReference type="Pfam" id="PF00656">
    <property type="entry name" value="Peptidase_C14"/>
    <property type="match status" value="1"/>
</dbReference>
<dbReference type="InterPro" id="IPR005532">
    <property type="entry name" value="SUMF_dom"/>
</dbReference>
<gene>
    <name evidence="4" type="ORF">HXW94_16550</name>
</gene>
<dbReference type="GO" id="GO:0006508">
    <property type="term" value="P:proteolysis"/>
    <property type="evidence" value="ECO:0007669"/>
    <property type="project" value="InterPro"/>
</dbReference>
<dbReference type="Gene3D" id="3.90.1580.10">
    <property type="entry name" value="paralog of FGE (formylglycine-generating enzyme)"/>
    <property type="match status" value="1"/>
</dbReference>
<dbReference type="SUPFAM" id="SSF52129">
    <property type="entry name" value="Caspase-like"/>
    <property type="match status" value="1"/>
</dbReference>
<organism evidence="4 5">
    <name type="scientific">Desulfobacter latus</name>
    <dbReference type="NCBI Taxonomy" id="2292"/>
    <lineage>
        <taxon>Bacteria</taxon>
        <taxon>Pseudomonadati</taxon>
        <taxon>Thermodesulfobacteriota</taxon>
        <taxon>Desulfobacteria</taxon>
        <taxon>Desulfobacterales</taxon>
        <taxon>Desulfobacteraceae</taxon>
        <taxon>Desulfobacter</taxon>
    </lineage>
</organism>
<dbReference type="InterPro" id="IPR011600">
    <property type="entry name" value="Pept_C14_caspase"/>
</dbReference>